<keyword evidence="6" id="KW-0812">Transmembrane</keyword>
<evidence type="ECO:0000256" key="1">
    <source>
        <dbReference type="ARBA" id="ARBA00001913"/>
    </source>
</evidence>
<evidence type="ECO:0000256" key="6">
    <source>
        <dbReference type="SAM" id="Phobius"/>
    </source>
</evidence>
<name>A0A0C9QW99_9HYME</name>
<dbReference type="Pfam" id="PF05826">
    <property type="entry name" value="Phospholip_A2_2"/>
    <property type="match status" value="1"/>
</dbReference>
<proteinExistence type="predicted"/>
<protein>
    <recommendedName>
        <fullName evidence="2">phospholipase A2</fullName>
        <ecNumber evidence="2">3.1.1.4</ecNumber>
    </recommendedName>
    <alternativeName>
        <fullName evidence="5">Phosphatidylcholine 2-acylhydrolase</fullName>
    </alternativeName>
</protein>
<dbReference type="EC" id="3.1.1.4" evidence="2"/>
<dbReference type="InterPro" id="IPR036444">
    <property type="entry name" value="PLipase_A2_dom_sf"/>
</dbReference>
<keyword evidence="3" id="KW-0442">Lipid degradation</keyword>
<dbReference type="GO" id="GO:0050482">
    <property type="term" value="P:arachidonate secretion"/>
    <property type="evidence" value="ECO:0007669"/>
    <property type="project" value="InterPro"/>
</dbReference>
<dbReference type="EMBL" id="GBYB01008014">
    <property type="protein sequence ID" value="JAG77781.1"/>
    <property type="molecule type" value="Transcribed_RNA"/>
</dbReference>
<dbReference type="Gene3D" id="1.20.90.10">
    <property type="entry name" value="Phospholipase A2 domain"/>
    <property type="match status" value="1"/>
</dbReference>
<dbReference type="GO" id="GO:0006644">
    <property type="term" value="P:phospholipid metabolic process"/>
    <property type="evidence" value="ECO:0007669"/>
    <property type="project" value="InterPro"/>
</dbReference>
<evidence type="ECO:0000313" key="8">
    <source>
        <dbReference type="EMBL" id="JAG77781.1"/>
    </source>
</evidence>
<reference evidence="8" key="1">
    <citation type="submission" date="2015-01" db="EMBL/GenBank/DDBJ databases">
        <title>Transcriptome Assembly of Fopius arisanus.</title>
        <authorList>
            <person name="Geib S."/>
        </authorList>
    </citation>
    <scope>NUCLEOTIDE SEQUENCE</scope>
</reference>
<accession>A0A0C9QW99</accession>
<dbReference type="PANTHER" id="PTHR12253">
    <property type="entry name" value="RH14732P"/>
    <property type="match status" value="1"/>
</dbReference>
<evidence type="ECO:0000256" key="2">
    <source>
        <dbReference type="ARBA" id="ARBA00013278"/>
    </source>
</evidence>
<organism evidence="8">
    <name type="scientific">Fopius arisanus</name>
    <dbReference type="NCBI Taxonomy" id="64838"/>
    <lineage>
        <taxon>Eukaryota</taxon>
        <taxon>Metazoa</taxon>
        <taxon>Ecdysozoa</taxon>
        <taxon>Arthropoda</taxon>
        <taxon>Hexapoda</taxon>
        <taxon>Insecta</taxon>
        <taxon>Pterygota</taxon>
        <taxon>Neoptera</taxon>
        <taxon>Endopterygota</taxon>
        <taxon>Hymenoptera</taxon>
        <taxon>Apocrita</taxon>
        <taxon>Ichneumonoidea</taxon>
        <taxon>Braconidae</taxon>
        <taxon>Opiinae</taxon>
        <taxon>Fopius</taxon>
    </lineage>
</organism>
<dbReference type="AlphaFoldDB" id="A0A0C9QW99"/>
<dbReference type="InterPro" id="IPR016090">
    <property type="entry name" value="PLA2-like_dom"/>
</dbReference>
<dbReference type="GO" id="GO:0016042">
    <property type="term" value="P:lipid catabolic process"/>
    <property type="evidence" value="ECO:0007669"/>
    <property type="project" value="UniProtKB-KW"/>
</dbReference>
<feature type="transmembrane region" description="Helical" evidence="6">
    <location>
        <begin position="20"/>
        <end position="42"/>
    </location>
</feature>
<keyword evidence="6" id="KW-0472">Membrane</keyword>
<keyword evidence="4" id="KW-0443">Lipid metabolism</keyword>
<evidence type="ECO:0000256" key="4">
    <source>
        <dbReference type="ARBA" id="ARBA00023098"/>
    </source>
</evidence>
<sequence length="188" mass="21387">FSVHDSKRFSTQFSMEYFLLINYFIISRVFFASAIPPFDLIFPGTKWCGKGDVAEDKHDLGWFEQTDECCKNHDGCPNYVAGGETRFGLHNSGLITIAECKCDEQFRECLGDAEEDFFSFILSSYYFDLLPRKCFNLVPGKNGTLRGELEKKVPFQETIEKFLDILPVDDCVVDVVEDVLDGIADTLL</sequence>
<evidence type="ECO:0000259" key="7">
    <source>
        <dbReference type="Pfam" id="PF05826"/>
    </source>
</evidence>
<feature type="non-terminal residue" evidence="8">
    <location>
        <position position="1"/>
    </location>
</feature>
<evidence type="ECO:0000256" key="3">
    <source>
        <dbReference type="ARBA" id="ARBA00022963"/>
    </source>
</evidence>
<gene>
    <name evidence="8" type="primary">PA2_1</name>
    <name evidence="8" type="ORF">g.10764</name>
</gene>
<dbReference type="GO" id="GO:0004623">
    <property type="term" value="F:phospholipase A2 activity"/>
    <property type="evidence" value="ECO:0007669"/>
    <property type="project" value="UniProtKB-EC"/>
</dbReference>
<evidence type="ECO:0000256" key="5">
    <source>
        <dbReference type="ARBA" id="ARBA00029903"/>
    </source>
</evidence>
<keyword evidence="6" id="KW-1133">Transmembrane helix</keyword>
<comment type="cofactor">
    <cofactor evidence="1">
        <name>Ca(2+)</name>
        <dbReference type="ChEBI" id="CHEBI:29108"/>
    </cofactor>
</comment>
<dbReference type="SUPFAM" id="SSF48619">
    <property type="entry name" value="Phospholipase A2, PLA2"/>
    <property type="match status" value="1"/>
</dbReference>
<feature type="domain" description="Phospholipase A2-like central" evidence="7">
    <location>
        <begin position="41"/>
        <end position="136"/>
    </location>
</feature>